<gene>
    <name evidence="5" type="primary">LOC116300415</name>
</gene>
<dbReference type="GO" id="GO:0005509">
    <property type="term" value="F:calcium ion binding"/>
    <property type="evidence" value="ECO:0007669"/>
    <property type="project" value="InterPro"/>
</dbReference>
<dbReference type="AlphaFoldDB" id="A0A6P8IED1"/>
<dbReference type="GO" id="GO:0016042">
    <property type="term" value="P:lipid catabolic process"/>
    <property type="evidence" value="ECO:0007669"/>
    <property type="project" value="InterPro"/>
</dbReference>
<dbReference type="Pfam" id="PF06951">
    <property type="entry name" value="PLA2G12"/>
    <property type="match status" value="1"/>
</dbReference>
<evidence type="ECO:0000256" key="3">
    <source>
        <dbReference type="SAM" id="SignalP"/>
    </source>
</evidence>
<dbReference type="GeneID" id="116300415"/>
<dbReference type="PROSITE" id="PS00118">
    <property type="entry name" value="PA2_HIS"/>
    <property type="match status" value="1"/>
</dbReference>
<feature type="signal peptide" evidence="3">
    <location>
        <begin position="1"/>
        <end position="20"/>
    </location>
</feature>
<dbReference type="GO" id="GO:0004623">
    <property type="term" value="F:phospholipase A2 activity"/>
    <property type="evidence" value="ECO:0007669"/>
    <property type="project" value="InterPro"/>
</dbReference>
<dbReference type="FunCoup" id="A0A6P8IED1">
    <property type="interactions" value="417"/>
</dbReference>
<dbReference type="PANTHER" id="PTHR12824">
    <property type="entry name" value="GROUP XII SECRETORY PHOSPHOLIPASE A2 FAMILY MEMBER"/>
    <property type="match status" value="1"/>
</dbReference>
<keyword evidence="2" id="KW-0964">Secreted</keyword>
<proteinExistence type="predicted"/>
<reference evidence="5" key="1">
    <citation type="submission" date="2025-08" db="UniProtKB">
        <authorList>
            <consortium name="RefSeq"/>
        </authorList>
    </citation>
    <scope>IDENTIFICATION</scope>
    <source>
        <tissue evidence="5">Tentacle</tissue>
    </source>
</reference>
<dbReference type="KEGG" id="aten:116300415"/>
<organism evidence="4 5">
    <name type="scientific">Actinia tenebrosa</name>
    <name type="common">Australian red waratah sea anemone</name>
    <dbReference type="NCBI Taxonomy" id="6105"/>
    <lineage>
        <taxon>Eukaryota</taxon>
        <taxon>Metazoa</taxon>
        <taxon>Cnidaria</taxon>
        <taxon>Anthozoa</taxon>
        <taxon>Hexacorallia</taxon>
        <taxon>Actiniaria</taxon>
        <taxon>Actiniidae</taxon>
        <taxon>Actinia</taxon>
    </lineage>
</organism>
<accession>A0A6P8IED1</accession>
<dbReference type="InParanoid" id="A0A6P8IED1"/>
<dbReference type="GO" id="GO:0006644">
    <property type="term" value="P:phospholipid metabolic process"/>
    <property type="evidence" value="ECO:0007669"/>
    <property type="project" value="InterPro"/>
</dbReference>
<evidence type="ECO:0000313" key="4">
    <source>
        <dbReference type="Proteomes" id="UP000515163"/>
    </source>
</evidence>
<evidence type="ECO:0000313" key="5">
    <source>
        <dbReference type="RefSeq" id="XP_031565147.1"/>
    </source>
</evidence>
<dbReference type="InterPro" id="IPR036444">
    <property type="entry name" value="PLipase_A2_dom_sf"/>
</dbReference>
<dbReference type="InterPro" id="IPR033113">
    <property type="entry name" value="PLA2_histidine"/>
</dbReference>
<feature type="chain" id="PRO_5028265311" evidence="3">
    <location>
        <begin position="21"/>
        <end position="184"/>
    </location>
</feature>
<sequence length="184" mass="19755">MNSYLLSLCLLGTLLELVSSSSSDLSGGLGDLAKILAELSGGSQCAFKCPKGKTPISNPSHTPSSNGCGSMGLQIDTTNLPGFTECCNIHDKCYDTCNSDRNQCDEDFKSCLDNVCLIEGLGKKLSEKELKSCETSSDLFYSGTLALGCMAYKEAQRNACLCDGRTITKKEMEELEKMERGGEL</sequence>
<dbReference type="InterPro" id="IPR010711">
    <property type="entry name" value="PLA2G12"/>
</dbReference>
<keyword evidence="3" id="KW-0732">Signal</keyword>
<dbReference type="PANTHER" id="PTHR12824:SF8">
    <property type="entry name" value="GXIVSPLA2, ISOFORM A"/>
    <property type="match status" value="1"/>
</dbReference>
<name>A0A6P8IED1_ACTTE</name>
<comment type="subcellular location">
    <subcellularLocation>
        <location evidence="1">Secreted</location>
    </subcellularLocation>
</comment>
<dbReference type="SUPFAM" id="SSF48619">
    <property type="entry name" value="Phospholipase A2, PLA2"/>
    <property type="match status" value="1"/>
</dbReference>
<dbReference type="Gene3D" id="1.20.90.10">
    <property type="entry name" value="Phospholipase A2 domain"/>
    <property type="match status" value="1"/>
</dbReference>
<evidence type="ECO:0000256" key="1">
    <source>
        <dbReference type="ARBA" id="ARBA00004613"/>
    </source>
</evidence>
<dbReference type="RefSeq" id="XP_031565147.1">
    <property type="nucleotide sequence ID" value="XM_031709287.1"/>
</dbReference>
<dbReference type="GO" id="GO:0005576">
    <property type="term" value="C:extracellular region"/>
    <property type="evidence" value="ECO:0007669"/>
    <property type="project" value="UniProtKB-SubCell"/>
</dbReference>
<dbReference type="GO" id="GO:0050482">
    <property type="term" value="P:arachidonate secretion"/>
    <property type="evidence" value="ECO:0007669"/>
    <property type="project" value="InterPro"/>
</dbReference>
<protein>
    <submittedName>
        <fullName evidence="5">Group XIIA secretory phospholipase A2-like</fullName>
    </submittedName>
</protein>
<dbReference type="Proteomes" id="UP000515163">
    <property type="component" value="Unplaced"/>
</dbReference>
<dbReference type="OrthoDB" id="3935740at2759"/>
<evidence type="ECO:0000256" key="2">
    <source>
        <dbReference type="ARBA" id="ARBA00022525"/>
    </source>
</evidence>
<keyword evidence="4" id="KW-1185">Reference proteome</keyword>